<evidence type="ECO:0000256" key="4">
    <source>
        <dbReference type="ARBA" id="ARBA00023163"/>
    </source>
</evidence>
<dbReference type="InterPro" id="IPR028002">
    <property type="entry name" value="Myb_DNA-bind_5"/>
</dbReference>
<gene>
    <name evidence="8" type="ORF">RI129_005675</name>
</gene>
<comment type="caution">
    <text evidence="8">The sequence shown here is derived from an EMBL/GenBank/DDBJ whole genome shotgun (WGS) entry which is preliminary data.</text>
</comment>
<dbReference type="AlphaFoldDB" id="A0AAN7ZFK3"/>
<dbReference type="Proteomes" id="UP001329430">
    <property type="component" value="Chromosome 4"/>
</dbReference>
<dbReference type="PANTHER" id="PTHR23098:SF16">
    <property type="entry name" value="REGULATORY PROTEIN ZESTE"/>
    <property type="match status" value="1"/>
</dbReference>
<comment type="subunit">
    <text evidence="1">Self-associates forming complexes of several hundred monomers.</text>
</comment>
<dbReference type="GO" id="GO:0005634">
    <property type="term" value="C:nucleus"/>
    <property type="evidence" value="ECO:0007669"/>
    <property type="project" value="TreeGrafter"/>
</dbReference>
<sequence>MEQIEVSLNQQQKRKRAPNFTPDEQLLCLNIIKKYKSIIENKKTNSVTLKEKEETWNKISTEYNSCSPVGLLRTADNLKKLYENKKKETRKYAANEKREILLTGGGKIKLFNDPTLEATLDIINPNTVFGLNTKFGDGRNPVQTSSDIEVVQSNEDYTAADIAEAVIDWGDYKASHLQTPLNEKLEKVSERSIDPIATPSTSAKKTWSARRHPNLTSTSSLASKYEKLADLKIEVAQNQLKFMKQQEERQQQQAARREEREEEEFLLRKESMKLDIKLKKIQFEKLNDL</sequence>
<organism evidence="8 9">
    <name type="scientific">Pyrocoelia pectoralis</name>
    <dbReference type="NCBI Taxonomy" id="417401"/>
    <lineage>
        <taxon>Eukaryota</taxon>
        <taxon>Metazoa</taxon>
        <taxon>Ecdysozoa</taxon>
        <taxon>Arthropoda</taxon>
        <taxon>Hexapoda</taxon>
        <taxon>Insecta</taxon>
        <taxon>Pterygota</taxon>
        <taxon>Neoptera</taxon>
        <taxon>Endopterygota</taxon>
        <taxon>Coleoptera</taxon>
        <taxon>Polyphaga</taxon>
        <taxon>Elateriformia</taxon>
        <taxon>Elateroidea</taxon>
        <taxon>Lampyridae</taxon>
        <taxon>Lampyrinae</taxon>
        <taxon>Pyrocoelia</taxon>
    </lineage>
</organism>
<evidence type="ECO:0000313" key="8">
    <source>
        <dbReference type="EMBL" id="KAK5644375.1"/>
    </source>
</evidence>
<name>A0AAN7ZFK3_9COLE</name>
<dbReference type="EMBL" id="JAVRBK010000004">
    <property type="protein sequence ID" value="KAK5644375.1"/>
    <property type="molecule type" value="Genomic_DNA"/>
</dbReference>
<comment type="function">
    <text evidence="5">Involved in transvection phenomena (= synapsis-dependent gene expression), where the synaptic pairing of chromosomes carrying genes with which zeste interacts influences the expression of these genes. Zeste binds to DNA and stimulates transcription from a nearby promoter.</text>
</comment>
<dbReference type="Pfam" id="PF13873">
    <property type="entry name" value="Myb_DNA-bind_5"/>
    <property type="match status" value="1"/>
</dbReference>
<evidence type="ECO:0000256" key="1">
    <source>
        <dbReference type="ARBA" id="ARBA00011764"/>
    </source>
</evidence>
<evidence type="ECO:0000256" key="3">
    <source>
        <dbReference type="ARBA" id="ARBA00023015"/>
    </source>
</evidence>
<keyword evidence="4" id="KW-0804">Transcription</keyword>
<keyword evidence="9" id="KW-1185">Reference proteome</keyword>
<keyword evidence="3" id="KW-0805">Transcription regulation</keyword>
<evidence type="ECO:0000313" key="9">
    <source>
        <dbReference type="Proteomes" id="UP001329430"/>
    </source>
</evidence>
<feature type="domain" description="Myb/SANT-like DNA-binding" evidence="7">
    <location>
        <begin position="16"/>
        <end position="93"/>
    </location>
</feature>
<protein>
    <recommendedName>
        <fullName evidence="2">Regulatory protein zeste</fullName>
    </recommendedName>
</protein>
<evidence type="ECO:0000256" key="5">
    <source>
        <dbReference type="ARBA" id="ARBA00025466"/>
    </source>
</evidence>
<dbReference type="PANTHER" id="PTHR23098">
    <property type="entry name" value="AGAP001331-PA-RELATED"/>
    <property type="match status" value="1"/>
</dbReference>
<evidence type="ECO:0000256" key="6">
    <source>
        <dbReference type="SAM" id="MobiDB-lite"/>
    </source>
</evidence>
<reference evidence="8 9" key="1">
    <citation type="journal article" date="2024" name="Insects">
        <title>An Improved Chromosome-Level Genome Assembly of the Firefly Pyrocoelia pectoralis.</title>
        <authorList>
            <person name="Fu X."/>
            <person name="Meyer-Rochow V.B."/>
            <person name="Ballantyne L."/>
            <person name="Zhu X."/>
        </authorList>
    </citation>
    <scope>NUCLEOTIDE SEQUENCE [LARGE SCALE GENOMIC DNA]</scope>
    <source>
        <strain evidence="8">XCY_ONT2</strain>
    </source>
</reference>
<evidence type="ECO:0000256" key="2">
    <source>
        <dbReference type="ARBA" id="ARBA00016807"/>
    </source>
</evidence>
<feature type="region of interest" description="Disordered" evidence="6">
    <location>
        <begin position="244"/>
        <end position="263"/>
    </location>
</feature>
<proteinExistence type="predicted"/>
<evidence type="ECO:0000259" key="7">
    <source>
        <dbReference type="Pfam" id="PF13873"/>
    </source>
</evidence>
<accession>A0AAN7ZFK3</accession>